<gene>
    <name evidence="1" type="ORF">K8G79_03920</name>
</gene>
<protein>
    <submittedName>
        <fullName evidence="1">Uncharacterized protein</fullName>
    </submittedName>
</protein>
<accession>A0AAJ1AGU2</accession>
<dbReference type="Proteomes" id="UP001197609">
    <property type="component" value="Unassembled WGS sequence"/>
</dbReference>
<reference evidence="1 2" key="1">
    <citation type="journal article" date="2021" name="bioRxiv">
        <title>Unraveling nitrogen, sulfur and carbon metabolic pathways and microbial community transcriptional responses to substrate deprivation and toxicity stresses in a bioreactor mimicking anoxic brackish coastal sediment conditions.</title>
        <authorList>
            <person name="Martins P.D."/>
            <person name="Echeveste M.J."/>
            <person name="Arshad A."/>
            <person name="Kurth J."/>
            <person name="Ouboter H."/>
            <person name="Jetten M.S.M."/>
            <person name="Welte C.U."/>
        </authorList>
    </citation>
    <scope>NUCLEOTIDE SEQUENCE [LARGE SCALE GENOMIC DNA]</scope>
    <source>
        <strain evidence="1">MAG_38</strain>
    </source>
</reference>
<dbReference type="EMBL" id="JAIOIU010000040">
    <property type="protein sequence ID" value="MBZ0159273.1"/>
    <property type="molecule type" value="Genomic_DNA"/>
</dbReference>
<evidence type="ECO:0000313" key="1">
    <source>
        <dbReference type="EMBL" id="MBZ0159273.1"/>
    </source>
</evidence>
<evidence type="ECO:0000313" key="2">
    <source>
        <dbReference type="Proteomes" id="UP001197609"/>
    </source>
</evidence>
<dbReference type="PROSITE" id="PS51257">
    <property type="entry name" value="PROKAR_LIPOPROTEIN"/>
    <property type="match status" value="1"/>
</dbReference>
<comment type="caution">
    <text evidence="1">The sequence shown here is derived from an EMBL/GenBank/DDBJ whole genome shotgun (WGS) entry which is preliminary data.</text>
</comment>
<organism evidence="1 2">
    <name type="scientific">Candidatus Methylomirabilis tolerans</name>
    <dbReference type="NCBI Taxonomy" id="3123416"/>
    <lineage>
        <taxon>Bacteria</taxon>
        <taxon>Candidatus Methylomirabilota</taxon>
        <taxon>Candidatus Methylomirabilia</taxon>
        <taxon>Candidatus Methylomirabilales</taxon>
        <taxon>Candidatus Methylomirabilaceae</taxon>
        <taxon>Candidatus Methylomirabilis</taxon>
    </lineage>
</organism>
<sequence length="107" mass="11427">MRRKAVVTIGAILVGLSCAGVAFASHMLTGEVIAVSPSWNELTINVEGFPVTFTAKDRVAMALHAVNPGDMVTIETDSFTADFSTYNRESADWEATAYSVAKLRGSN</sequence>
<proteinExistence type="predicted"/>
<dbReference type="AlphaFoldDB" id="A0AAJ1AGU2"/>
<name>A0AAJ1AGU2_9BACT</name>